<dbReference type="STRING" id="69.GLE_1310"/>
<proteinExistence type="predicted"/>
<dbReference type="EMBL" id="CP013140">
    <property type="protein sequence ID" value="ALN56667.1"/>
    <property type="molecule type" value="Genomic_DNA"/>
</dbReference>
<organism evidence="1 2">
    <name type="scientific">Lysobacter enzymogenes</name>
    <dbReference type="NCBI Taxonomy" id="69"/>
    <lineage>
        <taxon>Bacteria</taxon>
        <taxon>Pseudomonadati</taxon>
        <taxon>Pseudomonadota</taxon>
        <taxon>Gammaproteobacteria</taxon>
        <taxon>Lysobacterales</taxon>
        <taxon>Lysobacteraceae</taxon>
        <taxon>Lysobacter</taxon>
    </lineage>
</organism>
<evidence type="ECO:0000313" key="2">
    <source>
        <dbReference type="Proteomes" id="UP000061569"/>
    </source>
</evidence>
<sequence>MSGANQELRRSFPAMLDRSSARPLRCVRNNCGRVKSRTGSGPPELR</sequence>
<protein>
    <submittedName>
        <fullName evidence="1">Uncharacterized protein</fullName>
    </submittedName>
</protein>
<dbReference type="KEGG" id="lez:GLE_1310"/>
<accession>A0A0S2DDJ6</accession>
<gene>
    <name evidence="1" type="ORF">GLE_1310</name>
</gene>
<name>A0A0S2DDJ6_LYSEN</name>
<reference evidence="1 2" key="1">
    <citation type="submission" date="2015-11" db="EMBL/GenBank/DDBJ databases">
        <title>Genome sequences of Lysobacter enzymogenes strain C3 and Lysobacter antibioticus ATCC 29479.</title>
        <authorList>
            <person name="Kobayashi D.Y."/>
        </authorList>
    </citation>
    <scope>NUCLEOTIDE SEQUENCE [LARGE SCALE GENOMIC DNA]</scope>
    <source>
        <strain evidence="1 2">C3</strain>
    </source>
</reference>
<dbReference type="PATRIC" id="fig|69.6.peg.1294"/>
<evidence type="ECO:0000313" key="1">
    <source>
        <dbReference type="EMBL" id="ALN56667.1"/>
    </source>
</evidence>
<dbReference type="Proteomes" id="UP000061569">
    <property type="component" value="Chromosome"/>
</dbReference>
<dbReference type="AlphaFoldDB" id="A0A0S2DDJ6"/>